<keyword evidence="22" id="KW-1185">Reference proteome</keyword>
<comment type="similarity">
    <text evidence="2 16">Belongs to the cation transport ATPase (P-type) (TC 3.A.3) family. Type IIB subfamily.</text>
</comment>
<evidence type="ECO:0000256" key="9">
    <source>
        <dbReference type="ARBA" id="ARBA00022840"/>
    </source>
</evidence>
<evidence type="ECO:0000256" key="3">
    <source>
        <dbReference type="ARBA" id="ARBA00022448"/>
    </source>
</evidence>
<dbReference type="SUPFAM" id="SSF81653">
    <property type="entry name" value="Calcium ATPase, transduction domain A"/>
    <property type="match status" value="1"/>
</dbReference>
<feature type="domain" description="Cation-transporting P-type ATPase C-terminal" evidence="19">
    <location>
        <begin position="876"/>
        <end position="1041"/>
    </location>
</feature>
<evidence type="ECO:0000256" key="2">
    <source>
        <dbReference type="ARBA" id="ARBA00006124"/>
    </source>
</evidence>
<comment type="caution">
    <text evidence="21">The sequence shown here is derived from an EMBL/GenBank/DDBJ whole genome shotgun (WGS) entry which is preliminary data.</text>
</comment>
<dbReference type="Pfam" id="PF13246">
    <property type="entry name" value="Cation_ATPase"/>
    <property type="match status" value="1"/>
</dbReference>
<feature type="chain" id="PRO_5041980699" description="Calcium-transporting ATPase" evidence="17">
    <location>
        <begin position="20"/>
        <end position="1059"/>
    </location>
</feature>
<reference evidence="21" key="1">
    <citation type="journal article" date="2023" name="Science">
        <title>Elucidation of the pathway for biosynthesis of saponin adjuvants from the soapbark tree.</title>
        <authorList>
            <person name="Reed J."/>
            <person name="Orme A."/>
            <person name="El-Demerdash A."/>
            <person name="Owen C."/>
            <person name="Martin L.B.B."/>
            <person name="Misra R.C."/>
            <person name="Kikuchi S."/>
            <person name="Rejzek M."/>
            <person name="Martin A.C."/>
            <person name="Harkess A."/>
            <person name="Leebens-Mack J."/>
            <person name="Louveau T."/>
            <person name="Stephenson M.J."/>
            <person name="Osbourn A."/>
        </authorList>
    </citation>
    <scope>NUCLEOTIDE SEQUENCE</scope>
    <source>
        <strain evidence="21">S10</strain>
    </source>
</reference>
<evidence type="ECO:0000256" key="14">
    <source>
        <dbReference type="ARBA" id="ARBA00023136"/>
    </source>
</evidence>
<keyword evidence="6" id="KW-0479">Metal-binding</keyword>
<evidence type="ECO:0000256" key="11">
    <source>
        <dbReference type="ARBA" id="ARBA00022860"/>
    </source>
</evidence>
<evidence type="ECO:0000256" key="12">
    <source>
        <dbReference type="ARBA" id="ARBA00022989"/>
    </source>
</evidence>
<dbReference type="InterPro" id="IPR006068">
    <property type="entry name" value="ATPase_P-typ_cation-transptr_C"/>
</dbReference>
<evidence type="ECO:0000313" key="21">
    <source>
        <dbReference type="EMBL" id="KAJ7954821.1"/>
    </source>
</evidence>
<dbReference type="SUPFAM" id="SSF56784">
    <property type="entry name" value="HAD-like"/>
    <property type="match status" value="1"/>
</dbReference>
<feature type="domain" description="P-type ATPase A" evidence="18">
    <location>
        <begin position="256"/>
        <end position="352"/>
    </location>
</feature>
<evidence type="ECO:0000256" key="16">
    <source>
        <dbReference type="RuleBase" id="RU361146"/>
    </source>
</evidence>
<dbReference type="Gene3D" id="2.70.150.10">
    <property type="entry name" value="Calcium-transporting ATPase, cytoplasmic transduction domain A"/>
    <property type="match status" value="1"/>
</dbReference>
<dbReference type="InterPro" id="IPR023298">
    <property type="entry name" value="ATPase_P-typ_TM_dom_sf"/>
</dbReference>
<keyword evidence="3 16" id="KW-0813">Transport</keyword>
<dbReference type="Gene3D" id="3.40.1110.10">
    <property type="entry name" value="Calcium-transporting ATPase, cytoplasmic domain N"/>
    <property type="match status" value="2"/>
</dbReference>
<dbReference type="Proteomes" id="UP001163823">
    <property type="component" value="Chromosome 9"/>
</dbReference>
<feature type="transmembrane region" description="Helical" evidence="16">
    <location>
        <begin position="878"/>
        <end position="900"/>
    </location>
</feature>
<keyword evidence="11" id="KW-0112">Calmodulin-binding</keyword>
<dbReference type="InterPro" id="IPR023299">
    <property type="entry name" value="ATPase_P-typ_cyto_dom_N"/>
</dbReference>
<gene>
    <name evidence="21" type="ORF">O6P43_021515</name>
</gene>
<dbReference type="EC" id="7.2.2.10" evidence="16"/>
<evidence type="ECO:0000256" key="4">
    <source>
        <dbReference type="ARBA" id="ARBA00022568"/>
    </source>
</evidence>
<keyword evidence="13 16" id="KW-0406">Ion transport</keyword>
<protein>
    <recommendedName>
        <fullName evidence="16">Calcium-transporting ATPase</fullName>
        <ecNumber evidence="16">7.2.2.10</ecNumber>
    </recommendedName>
</protein>
<keyword evidence="5 16" id="KW-0812">Transmembrane</keyword>
<evidence type="ECO:0000256" key="5">
    <source>
        <dbReference type="ARBA" id="ARBA00022692"/>
    </source>
</evidence>
<dbReference type="PANTHER" id="PTHR24093:SF518">
    <property type="entry name" value="CALCIUM-TRANSPORTING ATPASE"/>
    <property type="match status" value="1"/>
</dbReference>
<evidence type="ECO:0000256" key="15">
    <source>
        <dbReference type="ARBA" id="ARBA00048694"/>
    </source>
</evidence>
<keyword evidence="14 16" id="KW-0472">Membrane</keyword>
<evidence type="ECO:0000313" key="22">
    <source>
        <dbReference type="Proteomes" id="UP001163823"/>
    </source>
</evidence>
<evidence type="ECO:0000256" key="17">
    <source>
        <dbReference type="SAM" id="SignalP"/>
    </source>
</evidence>
<name>A0AAD7PGK8_QUISA</name>
<dbReference type="GO" id="GO:0046872">
    <property type="term" value="F:metal ion binding"/>
    <property type="evidence" value="ECO:0007669"/>
    <property type="project" value="UniProtKB-KW"/>
</dbReference>
<dbReference type="SUPFAM" id="SSF81660">
    <property type="entry name" value="Metal cation-transporting ATPase, ATP-binding domain N"/>
    <property type="match status" value="1"/>
</dbReference>
<keyword evidence="7 16" id="KW-0547">Nucleotide-binding</keyword>
<dbReference type="NCBIfam" id="TIGR01517">
    <property type="entry name" value="ATPase-IIB_Ca"/>
    <property type="match status" value="1"/>
</dbReference>
<evidence type="ECO:0000259" key="20">
    <source>
        <dbReference type="Pfam" id="PF00690"/>
    </source>
</evidence>
<feature type="transmembrane region" description="Helical" evidence="16">
    <location>
        <begin position="221"/>
        <end position="239"/>
    </location>
</feature>
<comment type="function">
    <text evidence="16">Catalyzes the hydrolysis of ATP coupled with the transport of calcium.</text>
</comment>
<comment type="catalytic activity">
    <reaction evidence="15 16">
        <text>Ca(2+)(in) + ATP + H2O = Ca(2+)(out) + ADP + phosphate + H(+)</text>
        <dbReference type="Rhea" id="RHEA:18105"/>
        <dbReference type="ChEBI" id="CHEBI:15377"/>
        <dbReference type="ChEBI" id="CHEBI:15378"/>
        <dbReference type="ChEBI" id="CHEBI:29108"/>
        <dbReference type="ChEBI" id="CHEBI:30616"/>
        <dbReference type="ChEBI" id="CHEBI:43474"/>
        <dbReference type="ChEBI" id="CHEBI:456216"/>
        <dbReference type="EC" id="7.2.2.10"/>
    </reaction>
</comment>
<dbReference type="InterPro" id="IPR001757">
    <property type="entry name" value="P_typ_ATPase"/>
</dbReference>
<organism evidence="21 22">
    <name type="scientific">Quillaja saponaria</name>
    <name type="common">Soap bark tree</name>
    <dbReference type="NCBI Taxonomy" id="32244"/>
    <lineage>
        <taxon>Eukaryota</taxon>
        <taxon>Viridiplantae</taxon>
        <taxon>Streptophyta</taxon>
        <taxon>Embryophyta</taxon>
        <taxon>Tracheophyta</taxon>
        <taxon>Spermatophyta</taxon>
        <taxon>Magnoliopsida</taxon>
        <taxon>eudicotyledons</taxon>
        <taxon>Gunneridae</taxon>
        <taxon>Pentapetalae</taxon>
        <taxon>rosids</taxon>
        <taxon>fabids</taxon>
        <taxon>Fabales</taxon>
        <taxon>Quillajaceae</taxon>
        <taxon>Quillaja</taxon>
    </lineage>
</organism>
<evidence type="ECO:0000256" key="7">
    <source>
        <dbReference type="ARBA" id="ARBA00022741"/>
    </source>
</evidence>
<keyword evidence="17" id="KW-0732">Signal</keyword>
<evidence type="ECO:0000259" key="18">
    <source>
        <dbReference type="Pfam" id="PF00122"/>
    </source>
</evidence>
<accession>A0AAD7PGK8</accession>
<dbReference type="InterPro" id="IPR036412">
    <property type="entry name" value="HAD-like_sf"/>
</dbReference>
<feature type="transmembrane region" description="Helical" evidence="16">
    <location>
        <begin position="1024"/>
        <end position="1042"/>
    </location>
</feature>
<dbReference type="GO" id="GO:0005524">
    <property type="term" value="F:ATP binding"/>
    <property type="evidence" value="ECO:0007669"/>
    <property type="project" value="UniProtKB-KW"/>
</dbReference>
<evidence type="ECO:0000256" key="6">
    <source>
        <dbReference type="ARBA" id="ARBA00022723"/>
    </source>
</evidence>
<evidence type="ECO:0000256" key="10">
    <source>
        <dbReference type="ARBA" id="ARBA00022842"/>
    </source>
</evidence>
<feature type="transmembrane region" description="Helical" evidence="16">
    <location>
        <begin position="367"/>
        <end position="392"/>
    </location>
</feature>
<evidence type="ECO:0000256" key="13">
    <source>
        <dbReference type="ARBA" id="ARBA00023065"/>
    </source>
</evidence>
<dbReference type="GO" id="GO:0005516">
    <property type="term" value="F:calmodulin binding"/>
    <property type="evidence" value="ECO:0007669"/>
    <property type="project" value="UniProtKB-KW"/>
</dbReference>
<proteinExistence type="inferred from homology"/>
<comment type="subcellular location">
    <subcellularLocation>
        <location evidence="1 16">Membrane</location>
        <topology evidence="1 16">Multi-pass membrane protein</topology>
    </subcellularLocation>
</comment>
<dbReference type="InterPro" id="IPR004014">
    <property type="entry name" value="ATPase_P-typ_cation-transptr_N"/>
</dbReference>
<keyword evidence="4 16" id="KW-0109">Calcium transport</keyword>
<dbReference type="InterPro" id="IPR008250">
    <property type="entry name" value="ATPase_P-typ_transduc_dom_A_sf"/>
</dbReference>
<dbReference type="GO" id="GO:0005886">
    <property type="term" value="C:plasma membrane"/>
    <property type="evidence" value="ECO:0007669"/>
    <property type="project" value="TreeGrafter"/>
</dbReference>
<keyword evidence="9 16" id="KW-0067">ATP-binding</keyword>
<dbReference type="Gene3D" id="1.20.1110.10">
    <property type="entry name" value="Calcium-transporting ATPase, transmembrane domain"/>
    <property type="match status" value="2"/>
</dbReference>
<evidence type="ECO:0000259" key="19">
    <source>
        <dbReference type="Pfam" id="PF00689"/>
    </source>
</evidence>
<keyword evidence="10" id="KW-0460">Magnesium</keyword>
<feature type="signal peptide" evidence="17">
    <location>
        <begin position="1"/>
        <end position="19"/>
    </location>
</feature>
<keyword evidence="12 16" id="KW-1133">Transmembrane helix</keyword>
<dbReference type="GO" id="GO:0005388">
    <property type="term" value="F:P-type calcium transporter activity"/>
    <property type="evidence" value="ECO:0007669"/>
    <property type="project" value="UniProtKB-EC"/>
</dbReference>
<dbReference type="Gene3D" id="3.40.50.1000">
    <property type="entry name" value="HAD superfamily/HAD-like"/>
    <property type="match status" value="2"/>
</dbReference>
<dbReference type="PANTHER" id="PTHR24093">
    <property type="entry name" value="CATION TRANSPORTING ATPASE"/>
    <property type="match status" value="1"/>
</dbReference>
<dbReference type="SUPFAM" id="SSF81665">
    <property type="entry name" value="Calcium ATPase, transmembrane domain M"/>
    <property type="match status" value="1"/>
</dbReference>
<dbReference type="KEGG" id="qsa:O6P43_021515"/>
<dbReference type="AlphaFoldDB" id="A0AAD7PGK8"/>
<dbReference type="InterPro" id="IPR059000">
    <property type="entry name" value="ATPase_P-type_domA"/>
</dbReference>
<dbReference type="Pfam" id="PF00690">
    <property type="entry name" value="Cation_ATPase_N"/>
    <property type="match status" value="1"/>
</dbReference>
<comment type="caution">
    <text evidence="16">Lacks conserved residue(s) required for the propagation of feature annotation.</text>
</comment>
<evidence type="ECO:0000256" key="8">
    <source>
        <dbReference type="ARBA" id="ARBA00022837"/>
    </source>
</evidence>
<feature type="domain" description="Cation-transporting P-type ATPase N-terminal" evidence="20">
    <location>
        <begin position="136"/>
        <end position="202"/>
    </location>
</feature>
<dbReference type="Pfam" id="PF00122">
    <property type="entry name" value="E1-E2_ATPase"/>
    <property type="match status" value="1"/>
</dbReference>
<dbReference type="PRINTS" id="PR00120">
    <property type="entry name" value="HATPASE"/>
</dbReference>
<feature type="transmembrane region" description="Helical" evidence="16">
    <location>
        <begin position="992"/>
        <end position="1012"/>
    </location>
</feature>
<dbReference type="GO" id="GO:0016887">
    <property type="term" value="F:ATP hydrolysis activity"/>
    <property type="evidence" value="ECO:0007669"/>
    <property type="project" value="InterPro"/>
</dbReference>
<dbReference type="InterPro" id="IPR023214">
    <property type="entry name" value="HAD_sf"/>
</dbReference>
<dbReference type="Pfam" id="PF00689">
    <property type="entry name" value="Cation_ATPase_C"/>
    <property type="match status" value="1"/>
</dbReference>
<dbReference type="EMBL" id="JARAOO010000009">
    <property type="protein sequence ID" value="KAJ7954821.1"/>
    <property type="molecule type" value="Genomic_DNA"/>
</dbReference>
<dbReference type="PRINTS" id="PR00119">
    <property type="entry name" value="CATATPASE"/>
</dbReference>
<dbReference type="InterPro" id="IPR006408">
    <property type="entry name" value="P-type_ATPase_IIB"/>
</dbReference>
<sequence length="1059" mass="117689">MFFFHLSLIIKLSNYSLRAFTKFCQDYASMVSTSTCPSSSSPCCSIDPSPKLNNVNKRWRTSFSAIYFSRAICSLFNEIIAKKINTINKKPNFSNSQSCSTVIDVEPDRFFSNVDQTSINKLVKEKDMIMLLQFGGVHGLTLCLQTDAEKGINGNIEDIARRHKVFGYNTYHKLATEGFSHFVLTSIKDPTVISLFIGASLSLSLGIKDELKRVCCNGGSIFVTVLVVIVASSVIHFWPNRQFKKLLEKGKEVQFEVVRNGQEQKIPISDVVVGDVVSLRRGSDVPADGLLMDGHHSLKLDDLSMPGIHQMEVNQNRNPFLFSGTKVKDGYGQMLVTSVGKNTRWGEIMSLLGHESHKWRPQNRVRIVNKVMGMIGVLVASLLLVVLTVRFFTAHIKNGDGSISFTARKTKCNEALKDIVGILVTTVVVASSAMPEGLPFAVAMTVSYTMRRMLKSQALVRRFAACQPIASTTTICTDTTDILTLNQMNVKFWLGHEEGSSHLIEKNVQNLLCQGIGLLISQAPSQPPCEYEFSGTSTEETIFNQAIIELGMNIKEVRESCTILYVEALSTERKQRRVLVRKEDDQTIHVHQKGQPDVVLALCSHYYETDGTVKAIDIEARTKLEHVIQVIARDGFKSCAFAHKQLEKDDFDDMESHLQQQDGSLTFLGMMGFRDQIRPGVRKAIDDCKQAGVNVKVITGEDVLTAKAIASECGILGDPNEDIDGELVVEAFEFQNYTAEERMDKVDKIRVMAGASYSDRLLFVQCLKQNKGNVVAVTGNGPWDAPILLEADVGVFLGFHGNNAAVENSDIVILNKGFESVATVLKVGRGSYENVQTFIQYLLTANIASLVSDIVSTVSGPAPPLLSIVAAVSIEVPYAVLQMLWVKLIIGTLAALSLIIEKPTEKLMQKPPLRPEEPLITNKMCRSTMIPAVFQISVLSTIQFKGQSLFAASAEVRDMLILNTFVLFQVFTVLNARKLEKDFLRGIRKKKLFWGVILVIIILQVVMVEILTQFASMERLSRRQWGFSVGIAFISWPIGWIGSKYIPVPNKPFLSYLKR</sequence>
<keyword evidence="8 16" id="KW-0106">Calcium</keyword>
<evidence type="ECO:0000256" key="1">
    <source>
        <dbReference type="ARBA" id="ARBA00004141"/>
    </source>
</evidence>